<sequence length="84" mass="9464">MSLNKKSYIGVLQFARYCGKEVEGKEIQLKHRAPVIAIEILDGSGHPLPEPFEVENNRAKSPDLSGNHRVIICSEEQFKVRAVF</sequence>
<dbReference type="GO" id="GO:0005096">
    <property type="term" value="F:GTPase activator activity"/>
    <property type="evidence" value="ECO:0007669"/>
    <property type="project" value="TreeGrafter"/>
</dbReference>
<gene>
    <name evidence="1" type="primary">LLGL1</name>
    <name evidence="1" type="ORF">AVEN_252585_1</name>
</gene>
<dbReference type="OrthoDB" id="19944at2759"/>
<name>A0A4Y2AR88_ARAVE</name>
<organism evidence="1 2">
    <name type="scientific">Araneus ventricosus</name>
    <name type="common">Orbweaver spider</name>
    <name type="synonym">Epeira ventricosa</name>
    <dbReference type="NCBI Taxonomy" id="182803"/>
    <lineage>
        <taxon>Eukaryota</taxon>
        <taxon>Metazoa</taxon>
        <taxon>Ecdysozoa</taxon>
        <taxon>Arthropoda</taxon>
        <taxon>Chelicerata</taxon>
        <taxon>Arachnida</taxon>
        <taxon>Araneae</taxon>
        <taxon>Araneomorphae</taxon>
        <taxon>Entelegynae</taxon>
        <taxon>Araneoidea</taxon>
        <taxon>Araneidae</taxon>
        <taxon>Araneus</taxon>
    </lineage>
</organism>
<dbReference type="Proteomes" id="UP000499080">
    <property type="component" value="Unassembled WGS sequence"/>
</dbReference>
<dbReference type="GO" id="GO:0051294">
    <property type="term" value="P:establishment of spindle orientation"/>
    <property type="evidence" value="ECO:0007669"/>
    <property type="project" value="TreeGrafter"/>
</dbReference>
<dbReference type="GO" id="GO:0005886">
    <property type="term" value="C:plasma membrane"/>
    <property type="evidence" value="ECO:0007669"/>
    <property type="project" value="TreeGrafter"/>
</dbReference>
<reference evidence="1 2" key="1">
    <citation type="journal article" date="2019" name="Sci. Rep.">
        <title>Orb-weaving spider Araneus ventricosus genome elucidates the spidroin gene catalogue.</title>
        <authorList>
            <person name="Kono N."/>
            <person name="Nakamura H."/>
            <person name="Ohtoshi R."/>
            <person name="Moran D.A.P."/>
            <person name="Shinohara A."/>
            <person name="Yoshida Y."/>
            <person name="Fujiwara M."/>
            <person name="Mori M."/>
            <person name="Tomita M."/>
            <person name="Arakawa K."/>
        </authorList>
    </citation>
    <scope>NUCLEOTIDE SEQUENCE [LARGE SCALE GENOMIC DNA]</scope>
</reference>
<dbReference type="GO" id="GO:0045159">
    <property type="term" value="F:myosin II binding"/>
    <property type="evidence" value="ECO:0007669"/>
    <property type="project" value="TreeGrafter"/>
</dbReference>
<dbReference type="GO" id="GO:0030866">
    <property type="term" value="P:cortical actin cytoskeleton organization"/>
    <property type="evidence" value="ECO:0007669"/>
    <property type="project" value="TreeGrafter"/>
</dbReference>
<accession>A0A4Y2AR88</accession>
<comment type="caution">
    <text evidence="1">The sequence shown here is derived from an EMBL/GenBank/DDBJ whole genome shotgun (WGS) entry which is preliminary data.</text>
</comment>
<dbReference type="GO" id="GO:0006893">
    <property type="term" value="P:Golgi to plasma membrane transport"/>
    <property type="evidence" value="ECO:0007669"/>
    <property type="project" value="TreeGrafter"/>
</dbReference>
<dbReference type="EMBL" id="BGPR01000028">
    <property type="protein sequence ID" value="GBL82451.1"/>
    <property type="molecule type" value="Genomic_DNA"/>
</dbReference>
<dbReference type="PANTHER" id="PTHR10241:SF29">
    <property type="entry name" value="LETHAL(2) GIANT LARVAE PROTEIN"/>
    <property type="match status" value="1"/>
</dbReference>
<dbReference type="GO" id="GO:0030864">
    <property type="term" value="C:cortical actin cytoskeleton"/>
    <property type="evidence" value="ECO:0007669"/>
    <property type="project" value="TreeGrafter"/>
</dbReference>
<dbReference type="GO" id="GO:0008593">
    <property type="term" value="P:regulation of Notch signaling pathway"/>
    <property type="evidence" value="ECO:0007669"/>
    <property type="project" value="TreeGrafter"/>
</dbReference>
<proteinExistence type="predicted"/>
<dbReference type="PANTHER" id="PTHR10241">
    <property type="entry name" value="LETHAL 2 GIANT LARVAE PROTEIN"/>
    <property type="match status" value="1"/>
</dbReference>
<evidence type="ECO:0000313" key="1">
    <source>
        <dbReference type="EMBL" id="GBL82451.1"/>
    </source>
</evidence>
<protein>
    <submittedName>
        <fullName evidence="1">Lethal(2) giant larvae 1</fullName>
    </submittedName>
</protein>
<dbReference type="AlphaFoldDB" id="A0A4Y2AR88"/>
<evidence type="ECO:0000313" key="2">
    <source>
        <dbReference type="Proteomes" id="UP000499080"/>
    </source>
</evidence>
<dbReference type="GO" id="GO:0032878">
    <property type="term" value="P:regulation of establishment or maintenance of cell polarity"/>
    <property type="evidence" value="ECO:0007669"/>
    <property type="project" value="TreeGrafter"/>
</dbReference>
<dbReference type="GO" id="GO:0019905">
    <property type="term" value="F:syntaxin binding"/>
    <property type="evidence" value="ECO:0007669"/>
    <property type="project" value="TreeGrafter"/>
</dbReference>
<keyword evidence="2" id="KW-1185">Reference proteome</keyword>